<dbReference type="GO" id="GO:0003779">
    <property type="term" value="F:actin binding"/>
    <property type="evidence" value="ECO:0007669"/>
    <property type="project" value="InterPro"/>
</dbReference>
<evidence type="ECO:0000259" key="2">
    <source>
        <dbReference type="SMART" id="SM01140"/>
    </source>
</evidence>
<keyword evidence="4" id="KW-1185">Reference proteome</keyword>
<dbReference type="InterPro" id="IPR011989">
    <property type="entry name" value="ARM-like"/>
</dbReference>
<feature type="region of interest" description="Disordered" evidence="1">
    <location>
        <begin position="103"/>
        <end position="217"/>
    </location>
</feature>
<dbReference type="GO" id="GO:0030036">
    <property type="term" value="P:actin cytoskeleton organization"/>
    <property type="evidence" value="ECO:0007669"/>
    <property type="project" value="InterPro"/>
</dbReference>
<feature type="compositionally biased region" description="Polar residues" evidence="1">
    <location>
        <begin position="575"/>
        <end position="587"/>
    </location>
</feature>
<dbReference type="SMART" id="SM01140">
    <property type="entry name" value="Drf_GBD"/>
    <property type="match status" value="1"/>
</dbReference>
<dbReference type="AlphaFoldDB" id="A0A5C3QBP3"/>
<feature type="region of interest" description="Disordered" evidence="1">
    <location>
        <begin position="575"/>
        <end position="620"/>
    </location>
</feature>
<feature type="compositionally biased region" description="Polar residues" evidence="1">
    <location>
        <begin position="1"/>
        <end position="26"/>
    </location>
</feature>
<feature type="compositionally biased region" description="Low complexity" evidence="1">
    <location>
        <begin position="168"/>
        <end position="180"/>
    </location>
</feature>
<feature type="domain" description="Formin GTPase-binding" evidence="2">
    <location>
        <begin position="58"/>
        <end position="351"/>
    </location>
</feature>
<reference evidence="3 4" key="1">
    <citation type="journal article" date="2019" name="Nat. Ecol. Evol.">
        <title>Megaphylogeny resolves global patterns of mushroom evolution.</title>
        <authorList>
            <person name="Varga T."/>
            <person name="Krizsan K."/>
            <person name="Foldi C."/>
            <person name="Dima B."/>
            <person name="Sanchez-Garcia M."/>
            <person name="Sanchez-Ramirez S."/>
            <person name="Szollosi G.J."/>
            <person name="Szarkandi J.G."/>
            <person name="Papp V."/>
            <person name="Albert L."/>
            <person name="Andreopoulos W."/>
            <person name="Angelini C."/>
            <person name="Antonin V."/>
            <person name="Barry K.W."/>
            <person name="Bougher N.L."/>
            <person name="Buchanan P."/>
            <person name="Buyck B."/>
            <person name="Bense V."/>
            <person name="Catcheside P."/>
            <person name="Chovatia M."/>
            <person name="Cooper J."/>
            <person name="Damon W."/>
            <person name="Desjardin D."/>
            <person name="Finy P."/>
            <person name="Geml J."/>
            <person name="Haridas S."/>
            <person name="Hughes K."/>
            <person name="Justo A."/>
            <person name="Karasinski D."/>
            <person name="Kautmanova I."/>
            <person name="Kiss B."/>
            <person name="Kocsube S."/>
            <person name="Kotiranta H."/>
            <person name="LaButti K.M."/>
            <person name="Lechner B.E."/>
            <person name="Liimatainen K."/>
            <person name="Lipzen A."/>
            <person name="Lukacs Z."/>
            <person name="Mihaltcheva S."/>
            <person name="Morgado L.N."/>
            <person name="Niskanen T."/>
            <person name="Noordeloos M.E."/>
            <person name="Ohm R.A."/>
            <person name="Ortiz-Santana B."/>
            <person name="Ovrebo C."/>
            <person name="Racz N."/>
            <person name="Riley R."/>
            <person name="Savchenko A."/>
            <person name="Shiryaev A."/>
            <person name="Soop K."/>
            <person name="Spirin V."/>
            <person name="Szebenyi C."/>
            <person name="Tomsovsky M."/>
            <person name="Tulloss R.E."/>
            <person name="Uehling J."/>
            <person name="Grigoriev I.V."/>
            <person name="Vagvolgyi C."/>
            <person name="Papp T."/>
            <person name="Martin F.M."/>
            <person name="Miettinen O."/>
            <person name="Hibbett D.S."/>
            <person name="Nagy L.G."/>
        </authorList>
    </citation>
    <scope>NUCLEOTIDE SEQUENCE [LARGE SCALE GENOMIC DNA]</scope>
    <source>
        <strain evidence="3 4">CBS 309.79</strain>
    </source>
</reference>
<dbReference type="Pfam" id="PF06371">
    <property type="entry name" value="Drf_GBD"/>
    <property type="match status" value="1"/>
</dbReference>
<dbReference type="Proteomes" id="UP000305067">
    <property type="component" value="Unassembled WGS sequence"/>
</dbReference>
<name>A0A5C3QBP3_9AGAR</name>
<dbReference type="OrthoDB" id="2155261at2759"/>
<evidence type="ECO:0000256" key="1">
    <source>
        <dbReference type="SAM" id="MobiDB-lite"/>
    </source>
</evidence>
<feature type="compositionally biased region" description="Polar residues" evidence="1">
    <location>
        <begin position="188"/>
        <end position="204"/>
    </location>
</feature>
<dbReference type="Gene3D" id="1.25.10.10">
    <property type="entry name" value="Leucine-rich Repeat Variant"/>
    <property type="match status" value="1"/>
</dbReference>
<dbReference type="EMBL" id="ML178833">
    <property type="protein sequence ID" value="TFK99474.1"/>
    <property type="molecule type" value="Genomic_DNA"/>
</dbReference>
<dbReference type="SUPFAM" id="SSF48371">
    <property type="entry name" value="ARM repeat"/>
    <property type="match status" value="1"/>
</dbReference>
<dbReference type="InterPro" id="IPR016024">
    <property type="entry name" value="ARM-type_fold"/>
</dbReference>
<sequence>MFKSILPSSKRMSNSNFDMVTQLSEDNSGKENKPAQSAPASKGAGKNSRQASLAIPREDVFGEVQGTERAFDKLLDDLQIPSTLRPKLATMDSSVKAAMLKSSHIITSSQPTTPPRTPRSTLRRTHSIDSMSTPRAGSNAAEEELLPPPPIFSAMNIGNGLPSGGSGSPRRPSSHTRGTSFDLPRVFSRSQVNLSTATLNDSAPGSSGSTKDKKGGFERAITPTKFVSILSAASSTQIDVDSVKKLRLMLRNEPASWTQEFLQQGGYTALLTRLNELLEIEWREEQHDDKALHELLRCVIALSTSSVGCSALRSSATTPFLQLVSLLYSDKKPGEVATRQLIVDLLLVIFQIYPSSALPSSGSGALSRRKEVWDVDTYNPALVTLPSPHKSVFSLVRDILLTPAPLPAEATAAPLSPHEFIESLHKPRIYKTYLQELSDVCRDYFWVFCHPNNTIWVLGDVDESKVEKPRAPGGMTGGVEFEAMNYFTAHLRFLNATAKAAADLGLPAENELSAHRFHSDLFSSGLERVLLIARKASTTYYPTLHLEISRYLAHSAQARYELPWTVSRLVGSPPNNVLKTVRSSNPGSPVRRTASDRDMLEQTSPTKQGKRVSQGPPPRG</sequence>
<gene>
    <name evidence="3" type="ORF">BDV98DRAFT_532530</name>
</gene>
<evidence type="ECO:0000313" key="4">
    <source>
        <dbReference type="Proteomes" id="UP000305067"/>
    </source>
</evidence>
<proteinExistence type="predicted"/>
<dbReference type="GO" id="GO:0031267">
    <property type="term" value="F:small GTPase binding"/>
    <property type="evidence" value="ECO:0007669"/>
    <property type="project" value="InterPro"/>
</dbReference>
<protein>
    <submittedName>
        <fullName evidence="3">Armadillo-type protein</fullName>
    </submittedName>
</protein>
<accession>A0A5C3QBP3</accession>
<evidence type="ECO:0000313" key="3">
    <source>
        <dbReference type="EMBL" id="TFK99474.1"/>
    </source>
</evidence>
<dbReference type="InterPro" id="IPR010473">
    <property type="entry name" value="GTPase-bd"/>
</dbReference>
<feature type="region of interest" description="Disordered" evidence="1">
    <location>
        <begin position="1"/>
        <end position="58"/>
    </location>
</feature>
<organism evidence="3 4">
    <name type="scientific">Pterulicium gracile</name>
    <dbReference type="NCBI Taxonomy" id="1884261"/>
    <lineage>
        <taxon>Eukaryota</taxon>
        <taxon>Fungi</taxon>
        <taxon>Dikarya</taxon>
        <taxon>Basidiomycota</taxon>
        <taxon>Agaricomycotina</taxon>
        <taxon>Agaricomycetes</taxon>
        <taxon>Agaricomycetidae</taxon>
        <taxon>Agaricales</taxon>
        <taxon>Pleurotineae</taxon>
        <taxon>Pterulaceae</taxon>
        <taxon>Pterulicium</taxon>
    </lineage>
</organism>